<evidence type="ECO:0000256" key="7">
    <source>
        <dbReference type="ARBA" id="ARBA00023180"/>
    </source>
</evidence>
<dbReference type="InterPro" id="IPR001846">
    <property type="entry name" value="VWF_type-D"/>
</dbReference>
<dbReference type="PANTHER" id="PTHR46160">
    <property type="entry name" value="ALPHA-TECTORIN-RELATED"/>
    <property type="match status" value="1"/>
</dbReference>
<dbReference type="PROSITE" id="PS51233">
    <property type="entry name" value="VWFD"/>
    <property type="match status" value="4"/>
</dbReference>
<dbReference type="Pfam" id="PF01826">
    <property type="entry name" value="TIL"/>
    <property type="match status" value="3"/>
</dbReference>
<dbReference type="InterPro" id="IPR035234">
    <property type="entry name" value="IgGFc-bd_N"/>
</dbReference>
<dbReference type="InterPro" id="IPR025615">
    <property type="entry name" value="TILa_dom"/>
</dbReference>
<dbReference type="OrthoDB" id="6236007at2759"/>
<dbReference type="Pfam" id="PF00094">
    <property type="entry name" value="VWD"/>
    <property type="match status" value="4"/>
</dbReference>
<dbReference type="InterPro" id="IPR002919">
    <property type="entry name" value="TIL_dom"/>
</dbReference>
<keyword evidence="6" id="KW-1015">Disulfide bond</keyword>
<dbReference type="Gene3D" id="2.10.25.10">
    <property type="entry name" value="Laminin"/>
    <property type="match status" value="3"/>
</dbReference>
<comment type="subcellular location">
    <subcellularLocation>
        <location evidence="1">Cell membrane</location>
    </subcellularLocation>
</comment>
<sequence length="1916" mass="211605">MILFYILFSFPDMEIKFFLLCVAILKATAVSGCPIGKEFITAFMPNYVANNGEAKPTLSITAQESLATVTVEIKGLNYKQSLTIEKGSTKYVTLPDKAEIYEDGVSALTVLITSNADISVVSSHIKPFTGDSSVIFPSHQLGKSHVTFTPGGGSFNSIVAIVNGKQDNTINILPYSDLQLKSRIHLKRGLKMSIRLAPYQVYLLRSDKSLTGIRIDSQLPVAVLAGHECLSLFETCEHVYEQLVPIELLSDEYLVPAMHPLLINQDRAHVVATEDNTDVTVYHGLFTQHKSLRSGELLDVFINLPTIIRSNKKIMVMYSSTNIPYDEFLTNIIPVSQMSNSWTVYAQDNYQNFALVVSEVAESKSLFSLLNWNAFPANKKYSWAIKSLGEQKGPITISSNSPQAVYVYGGKIRHGYATTGVCNVPSQPPPPKDPCESVKCRWREECRKGVCVRVDTATCWAVGDPHYRTFDGKLYDFQGTCTYTMATNVKTENGRVPFTILAKNNRRGSNLVAYVRTVSVNVYNHTIVASKQMGVVEVDGEITHLPVRLAQGKIEVVQSGWNALITTDFGLEVKYDWNMMLYITMPSTYFGSVGGLCGNYNGDWTDEQSDAKGTKLSTVLEFAKSWKVSDNDLFCRDDCEGKCLLCPPDLKEKYNGDNYCGLMAKANGPFANCHKIVDPSIYADNCVYDVCINKGIRTFICDNMRTYAEACMTAGVKIDPNWRMLSECPLQCPVNSHYEPCGTACAASCADRDAPSKCEKPCVEGCQCNNGFVLSGDKCVALAQCGCTYENRYYPPAEIFWSDQTCTKKCSCNSGQVNCTPTKCKASEVCEIQKGVRDCYPLSYGHCMGSGDPHYLTFDGRRFDFQGTCTYYLSKLVNTSDTSLVPFEVLVKNENRGMNKVVSFTKTVEIKVFGYTIIMSKDNYGKVMINNLFVNLPFEKEGGQLSIFRSGYFGVVKTDFGMNVRFNWDSYVEITLPSTYSNLVGGLCGNWNGNLNDDLNFPNKSITTNPTAFGNSWKARNDPDCSAECIGQKCPKCDAADRNKDVFTKPCSLITDANGPFKTCHSQINPTKFYEDCVYDMCMYGGHSTALCSALTAYTAACQTAHSIVEKWRTDSFCPASCKANSHYDVCGAGCPQTCNGFTEPTACQRAPCIEGCVCDAGFVLSNGECVPMDQCGCAYQGQYYKLGQVFYPKGMCSQRCVCEEQGKVTCKDDFSCGPNEKCEIHDGVQACYPDGKGSCSVSGSGNYHSYDGKQISVQGDCVYKLVETVKIADQKKMPFSVTVQQVSSTFAVTRRININVAQYKIALIPGLLWEIRVDEVKALLPVKLEEGLVKAYQSGAFIILETSFGLKVTYDTVSMATVEIPSTYKNAVQGLCGNYNDNKADDFLMPDGNQASSPEKFVESWPVIQEGVICHTGCPTGSKCPGNETGGQTHEDNECKILTLEKGPFSNCYSKVPPSPFYDTCVKDVASQPEDKTLVCRHVQNYVVQCQQAGISISSWRNATFCPMTCHEKSHYELCADTCTSTCASLNEAPSCPECLEGCQCDEGFVFDGGDCKLVEDCGCLVKGRYYKSGESVVRGDCIEKCTCTAGQFSCESMNCGEDEVCLKPDGVPTCILDPCRKKQCREKEQCVERDNAAVCVPTSRASCRVIGDPNYETFDGSRFSFQGTCSYIMVKTSGEDKSLTEFAIINKNTLSQSARGTYVKTVTIKFPGHEIIIIQQDRNKVIIDGNESTLPVNLDRIRITQSGIRGILETDFGLMVTFDWGEFLMVTVSSSYFKNLVGMCGTYNDNHNDDFVTPTGVAAKDNTEWGQSWSVPDNDPNCWHFPSCSEEEKRQYSGPKFCGLLEDKTGPFASCNNTVHLGHFTYSCLFNTCLTHGNHDAYCNVMTSYANTCKWSNTDVSAQWRQLTNCKLDK</sequence>
<keyword evidence="3" id="KW-0732">Signal</keyword>
<organism evidence="9 10">
    <name type="scientific">Ictalurus punctatus</name>
    <name type="common">Channel catfish</name>
    <name type="synonym">Silurus punctatus</name>
    <dbReference type="NCBI Taxonomy" id="7998"/>
    <lineage>
        <taxon>Eukaryota</taxon>
        <taxon>Metazoa</taxon>
        <taxon>Chordata</taxon>
        <taxon>Craniata</taxon>
        <taxon>Vertebrata</taxon>
        <taxon>Euteleostomi</taxon>
        <taxon>Actinopterygii</taxon>
        <taxon>Neopterygii</taxon>
        <taxon>Teleostei</taxon>
        <taxon>Ostariophysi</taxon>
        <taxon>Siluriformes</taxon>
        <taxon>Ictaluridae</taxon>
        <taxon>Ictalurus</taxon>
    </lineage>
</organism>
<evidence type="ECO:0000259" key="8">
    <source>
        <dbReference type="PROSITE" id="PS51233"/>
    </source>
</evidence>
<feature type="domain" description="VWFD" evidence="8">
    <location>
        <begin position="1647"/>
        <end position="1825"/>
    </location>
</feature>
<dbReference type="Pfam" id="PF17517">
    <property type="entry name" value="IgGFc_binding"/>
    <property type="match status" value="1"/>
</dbReference>
<keyword evidence="5" id="KW-0472">Membrane</keyword>
<feature type="domain" description="VWFD" evidence="8">
    <location>
        <begin position="457"/>
        <end position="636"/>
    </location>
</feature>
<dbReference type="SMART" id="SM00215">
    <property type="entry name" value="VWC_out"/>
    <property type="match status" value="3"/>
</dbReference>
<reference evidence="9" key="1">
    <citation type="journal article" date="2016" name="Nat. Commun.">
        <title>The channel catfish genome sequence provides insights into the evolution of scale formation in teleosts.</title>
        <authorList>
            <person name="Liu Z."/>
            <person name="Liu S."/>
            <person name="Yao J."/>
            <person name="Bao L."/>
            <person name="Zhang J."/>
            <person name="Li Y."/>
            <person name="Jiang C."/>
            <person name="Sun L."/>
            <person name="Wang R."/>
            <person name="Zhang Y."/>
            <person name="Zhou T."/>
            <person name="Zeng Q."/>
            <person name="Fu Q."/>
            <person name="Gao S."/>
            <person name="Li N."/>
            <person name="Koren S."/>
            <person name="Jiang Y."/>
            <person name="Zimin A."/>
            <person name="Xu P."/>
            <person name="Phillippy A.M."/>
            <person name="Geng X."/>
            <person name="Song L."/>
            <person name="Sun F."/>
            <person name="Li C."/>
            <person name="Wang X."/>
            <person name="Chen A."/>
            <person name="Jin Y."/>
            <person name="Yuan Z."/>
            <person name="Yang Y."/>
            <person name="Tan S."/>
            <person name="Peatman E."/>
            <person name="Lu J."/>
            <person name="Qin Z."/>
            <person name="Dunham R."/>
            <person name="Li Z."/>
            <person name="Sonstegard T."/>
            <person name="Feng J."/>
            <person name="Danzmann R.G."/>
            <person name="Schroeder S."/>
            <person name="Scheffler B."/>
            <person name="Duke M.V."/>
            <person name="Ballard L."/>
            <person name="Kucuktas H."/>
            <person name="Kaltenboeck L."/>
            <person name="Liu H."/>
            <person name="Armbruster J."/>
            <person name="Xie Y."/>
            <person name="Kirby M.L."/>
            <person name="Tian Y."/>
            <person name="Flanagan M.E."/>
            <person name="Mu W."/>
            <person name="Waldbieser G.C."/>
        </authorList>
    </citation>
    <scope>NUCLEOTIDE SEQUENCE [LARGE SCALE GENOMIC DNA]</scope>
    <source>
        <strain evidence="9">SDA103</strain>
    </source>
</reference>
<evidence type="ECO:0000256" key="4">
    <source>
        <dbReference type="ARBA" id="ARBA00022737"/>
    </source>
</evidence>
<evidence type="ECO:0000256" key="5">
    <source>
        <dbReference type="ARBA" id="ARBA00023136"/>
    </source>
</evidence>
<dbReference type="Pfam" id="PF08742">
    <property type="entry name" value="C8"/>
    <property type="match status" value="4"/>
</dbReference>
<evidence type="ECO:0000256" key="1">
    <source>
        <dbReference type="ARBA" id="ARBA00004236"/>
    </source>
</evidence>
<protein>
    <submittedName>
        <fullName evidence="10">IgGFc-binding protein isoform X1</fullName>
    </submittedName>
</protein>
<feature type="domain" description="VWFD" evidence="8">
    <location>
        <begin position="1238"/>
        <end position="1416"/>
    </location>
</feature>
<dbReference type="SMART" id="SM00832">
    <property type="entry name" value="C8"/>
    <property type="match status" value="4"/>
</dbReference>
<gene>
    <name evidence="10" type="primary">si:dkey-65b12.6</name>
</gene>
<keyword evidence="2" id="KW-1003">Cell membrane</keyword>
<keyword evidence="9" id="KW-1185">Reference proteome</keyword>
<accession>A0A9F7TF54</accession>
<dbReference type="Proteomes" id="UP000221080">
    <property type="component" value="Chromosome 23"/>
</dbReference>
<evidence type="ECO:0000256" key="3">
    <source>
        <dbReference type="ARBA" id="ARBA00022729"/>
    </source>
</evidence>
<dbReference type="Pfam" id="PF12714">
    <property type="entry name" value="TILa"/>
    <property type="match status" value="3"/>
</dbReference>
<keyword evidence="7" id="KW-0325">Glycoprotein</keyword>
<dbReference type="GeneID" id="108256587"/>
<keyword evidence="4" id="KW-0677">Repeat</keyword>
<dbReference type="GO" id="GO:0005886">
    <property type="term" value="C:plasma membrane"/>
    <property type="evidence" value="ECO:0007669"/>
    <property type="project" value="UniProtKB-SubCell"/>
</dbReference>
<dbReference type="InterPro" id="IPR052749">
    <property type="entry name" value="Alpha-tectorin"/>
</dbReference>
<evidence type="ECO:0000256" key="6">
    <source>
        <dbReference type="ARBA" id="ARBA00023157"/>
    </source>
</evidence>
<evidence type="ECO:0000313" key="9">
    <source>
        <dbReference type="Proteomes" id="UP000221080"/>
    </source>
</evidence>
<dbReference type="InterPro" id="IPR001007">
    <property type="entry name" value="VWF_dom"/>
</dbReference>
<dbReference type="SMART" id="SM00216">
    <property type="entry name" value="VWD"/>
    <property type="match status" value="4"/>
</dbReference>
<name>A0A9F7TF54_ICTPU</name>
<evidence type="ECO:0000313" key="10">
    <source>
        <dbReference type="RefSeq" id="XP_053530897.1"/>
    </source>
</evidence>
<dbReference type="PANTHER" id="PTHR46160:SF9">
    <property type="entry name" value="PROTEIN PRY2-RELATED"/>
    <property type="match status" value="1"/>
</dbReference>
<dbReference type="SUPFAM" id="SSF57567">
    <property type="entry name" value="Serine protease inhibitors"/>
    <property type="match status" value="3"/>
</dbReference>
<feature type="domain" description="VWFD" evidence="8">
    <location>
        <begin position="845"/>
        <end position="1026"/>
    </location>
</feature>
<evidence type="ECO:0000256" key="2">
    <source>
        <dbReference type="ARBA" id="ARBA00022475"/>
    </source>
</evidence>
<reference evidence="10" key="2">
    <citation type="submission" date="2025-08" db="UniProtKB">
        <authorList>
            <consortium name="RefSeq"/>
        </authorList>
    </citation>
    <scope>IDENTIFICATION</scope>
    <source>
        <tissue evidence="10">Blood</tissue>
    </source>
</reference>
<dbReference type="InterPro" id="IPR014853">
    <property type="entry name" value="VWF/SSPO/ZAN-like_Cys-rich_dom"/>
</dbReference>
<proteinExistence type="predicted"/>
<dbReference type="RefSeq" id="XP_053530897.1">
    <property type="nucleotide sequence ID" value="XM_053674922.1"/>
</dbReference>
<dbReference type="CDD" id="cd19941">
    <property type="entry name" value="TIL"/>
    <property type="match status" value="3"/>
</dbReference>
<dbReference type="FunFam" id="2.10.25.10:FF:000055">
    <property type="entry name" value="alpha-tectorin isoform X1"/>
    <property type="match status" value="2"/>
</dbReference>
<dbReference type="InterPro" id="IPR036084">
    <property type="entry name" value="Ser_inhib-like_sf"/>
</dbReference>